<evidence type="ECO:0000256" key="6">
    <source>
        <dbReference type="ARBA" id="ARBA00022839"/>
    </source>
</evidence>
<dbReference type="InterPro" id="IPR006697">
    <property type="entry name" value="RecC"/>
</dbReference>
<dbReference type="Gene3D" id="3.40.50.300">
    <property type="entry name" value="P-loop containing nucleotide triphosphate hydrolases"/>
    <property type="match status" value="1"/>
</dbReference>
<evidence type="ECO:0000256" key="4">
    <source>
        <dbReference type="ARBA" id="ARBA00022801"/>
    </source>
</evidence>
<dbReference type="GO" id="GO:0009338">
    <property type="term" value="C:exodeoxyribonuclease V complex"/>
    <property type="evidence" value="ECO:0007669"/>
    <property type="project" value="InterPro"/>
</dbReference>
<dbReference type="GO" id="GO:0003677">
    <property type="term" value="F:DNA binding"/>
    <property type="evidence" value="ECO:0007669"/>
    <property type="project" value="UniProtKB-KW"/>
</dbReference>
<evidence type="ECO:0000256" key="2">
    <source>
        <dbReference type="ARBA" id="ARBA00022741"/>
    </source>
</evidence>
<dbReference type="EMBL" id="BX569691">
    <property type="protein sequence ID" value="CAE07429.1"/>
    <property type="molecule type" value="Genomic_DNA"/>
</dbReference>
<proteinExistence type="inferred from homology"/>
<dbReference type="Gene3D" id="3.40.50.10930">
    <property type="match status" value="1"/>
</dbReference>
<dbReference type="Gene3D" id="1.10.486.10">
    <property type="entry name" value="PCRA, domain 4"/>
    <property type="match status" value="1"/>
</dbReference>
<dbReference type="SUPFAM" id="SSF52980">
    <property type="entry name" value="Restriction endonuclease-like"/>
    <property type="match status" value="1"/>
</dbReference>
<keyword evidence="12" id="KW-1185">Reference proteome</keyword>
<evidence type="ECO:0000259" key="10">
    <source>
        <dbReference type="Pfam" id="PF17946"/>
    </source>
</evidence>
<dbReference type="eggNOG" id="COG1330">
    <property type="taxonomic scope" value="Bacteria"/>
</dbReference>
<keyword evidence="1" id="KW-0540">Nuclease</keyword>
<keyword evidence="8" id="KW-0238">DNA-binding</keyword>
<dbReference type="EC" id="3.1.11.5" evidence="11"/>
<dbReference type="STRING" id="84588.SYNW0914"/>
<dbReference type="InterPro" id="IPR027417">
    <property type="entry name" value="P-loop_NTPase"/>
</dbReference>
<evidence type="ECO:0000256" key="9">
    <source>
        <dbReference type="ARBA" id="ARBA00023204"/>
    </source>
</evidence>
<evidence type="ECO:0000313" key="11">
    <source>
        <dbReference type="EMBL" id="CAE07429.1"/>
    </source>
</evidence>
<accession>Q7U7R7</accession>
<keyword evidence="4 11" id="KW-0378">Hydrolase</keyword>
<feature type="domain" description="RecC C-terminal" evidence="10">
    <location>
        <begin position="807"/>
        <end position="1011"/>
    </location>
</feature>
<evidence type="ECO:0000256" key="5">
    <source>
        <dbReference type="ARBA" id="ARBA00022806"/>
    </source>
</evidence>
<dbReference type="AlphaFoldDB" id="Q7U7R7"/>
<protein>
    <submittedName>
        <fullName evidence="11">Probable exodeoxyribonuclease V, gamma subunit RecC</fullName>
        <ecNumber evidence="11">3.1.11.5</ecNumber>
    </submittedName>
</protein>
<dbReference type="GO" id="GO:0006310">
    <property type="term" value="P:DNA recombination"/>
    <property type="evidence" value="ECO:0007669"/>
    <property type="project" value="TreeGrafter"/>
</dbReference>
<dbReference type="GO" id="GO:0004386">
    <property type="term" value="F:helicase activity"/>
    <property type="evidence" value="ECO:0007669"/>
    <property type="project" value="UniProtKB-KW"/>
</dbReference>
<dbReference type="SUPFAM" id="SSF52540">
    <property type="entry name" value="P-loop containing nucleoside triphosphate hydrolases"/>
    <property type="match status" value="2"/>
</dbReference>
<keyword evidence="9" id="KW-0234">DNA repair</keyword>
<dbReference type="GO" id="GO:0006281">
    <property type="term" value="P:DNA repair"/>
    <property type="evidence" value="ECO:0007669"/>
    <property type="project" value="UniProtKB-KW"/>
</dbReference>
<keyword evidence="2" id="KW-0547">Nucleotide-binding</keyword>
<evidence type="ECO:0000256" key="3">
    <source>
        <dbReference type="ARBA" id="ARBA00022763"/>
    </source>
</evidence>
<evidence type="ECO:0000313" key="12">
    <source>
        <dbReference type="Proteomes" id="UP000001422"/>
    </source>
</evidence>
<dbReference type="PANTHER" id="PTHR30591:SF1">
    <property type="entry name" value="RECBCD ENZYME SUBUNIT RECC"/>
    <property type="match status" value="1"/>
</dbReference>
<reference evidence="11 12" key="1">
    <citation type="journal article" date="2003" name="Nature">
        <title>The genome of a motile marine Synechococcus.</title>
        <authorList>
            <person name="Palenik B."/>
            <person name="Brahamsha B."/>
            <person name="Larimer F."/>
            <person name="Land M."/>
            <person name="Hauser L."/>
            <person name="Chain P."/>
            <person name="Lamerdin J."/>
            <person name="Regala W."/>
            <person name="Allen E.A."/>
            <person name="McCarren J."/>
            <person name="Paulsen I."/>
            <person name="Dufresne A."/>
            <person name="Partensky F."/>
            <person name="Webb E."/>
            <person name="Waterbury J."/>
        </authorList>
    </citation>
    <scope>NUCLEOTIDE SEQUENCE [LARGE SCALE GENOMIC DNA]</scope>
    <source>
        <strain evidence="11 12">WH8102</strain>
    </source>
</reference>
<dbReference type="InterPro" id="IPR011335">
    <property type="entry name" value="Restrct_endonuc-II-like"/>
</dbReference>
<dbReference type="RefSeq" id="WP_011127779.1">
    <property type="nucleotide sequence ID" value="NC_005070.1"/>
</dbReference>
<dbReference type="InterPro" id="IPR013986">
    <property type="entry name" value="DExx_box_DNA_helicase_dom_sf"/>
</dbReference>
<evidence type="ECO:0000256" key="7">
    <source>
        <dbReference type="ARBA" id="ARBA00022840"/>
    </source>
</evidence>
<keyword evidence="5" id="KW-0347">Helicase</keyword>
<gene>
    <name evidence="11" type="primary">recC</name>
    <name evidence="11" type="ordered locus">SYNW0914</name>
</gene>
<dbReference type="GO" id="GO:0005524">
    <property type="term" value="F:ATP binding"/>
    <property type="evidence" value="ECO:0007669"/>
    <property type="project" value="UniProtKB-KW"/>
</dbReference>
<keyword evidence="3" id="KW-0227">DNA damage</keyword>
<dbReference type="GO" id="GO:0008854">
    <property type="term" value="F:exodeoxyribonuclease V activity"/>
    <property type="evidence" value="ECO:0007669"/>
    <property type="project" value="UniProtKB-EC"/>
</dbReference>
<keyword evidence="6" id="KW-0269">Exonuclease</keyword>
<keyword evidence="7" id="KW-0067">ATP-binding</keyword>
<dbReference type="KEGG" id="syw:SYNW0914"/>
<dbReference type="Gene3D" id="1.10.10.160">
    <property type="match status" value="1"/>
</dbReference>
<dbReference type="PIRSF" id="PIRSF000980">
    <property type="entry name" value="RecC"/>
    <property type="match status" value="1"/>
</dbReference>
<dbReference type="PANTHER" id="PTHR30591">
    <property type="entry name" value="RECBCD ENZYME SUBUNIT RECC"/>
    <property type="match status" value="1"/>
</dbReference>
<evidence type="ECO:0000256" key="1">
    <source>
        <dbReference type="ARBA" id="ARBA00022722"/>
    </source>
</evidence>
<dbReference type="InterPro" id="IPR041500">
    <property type="entry name" value="RecC_C"/>
</dbReference>
<sequence>MLTLYRSNRAEFLATLLARQLLEERPDPFETVEVLVNTWPTSRWLGEQLATANGISSLVRFPFPGSRLRQLVRRVLDLPDQEQDPWRATSLVWAVLEQMPALLEQPVARPLQLWLQQRDGGDASGLSRDRWQLARAIADAFDDYALYRPETLHSWIQSQGSRAASAETDWQPWLARQLAASLHRQPFGLQVQSAVERLRSGAVDPQVLPKVIRLFGISALAPVQVELIQALSGSTDVQVYLLTPCRDLWQRCGNRREQLGATWTEPPDGGWLQQAPRLEAMLGRMGAEFQQLLEGSGDSQLGEVREGDLFADPVRIAEGEGRSATLLEQLQQQLVEPGCRESLDRDLDDRSLLFQAAPGPWREVQLVRDQVLQWLAADPELEPRDVLVMTPQIDRYAPLLSSVLNDRDAIGVDLPWRLTDRSQQSTPGLTMVMLELLDLASGRLTATGLERLLANPALQTQQGLSGTEASALTRCLQRTGFRWGLDARERGGDETHSLSWCLDRWLLGLALPQRDGLAPGGAAPFHQDLDPQRLVRWWSVLDRLVRWLQQLRRPRTSTAWVELLQAVLEDLFADGGAWSWERQGWSAALAEWQQRAASCSLELEVAVAAEVLAEALSVDSGRFGHRSGALTVSALEPMRAIPHKVIVLMGLDDGVFPRVDQRPGFHLLEQRRWLGDPRGGDQDRYVLLEALMSARRHLLISWCGRNEHTGEPRPAAAPVEQWLQDLTRQLGTEASAGLCIEPDPNPLDRSNFQVAGHGQPLSCDRRQLAARRWLDQHQSHAATAGLAWPLHWSAPDPEVTIDPRSDEELLQWLVDPQSAWLRQLGLHPAERVDPVEDLEALTLSSLLQAQVLNQDLEDHLLAAETPAWCETLAGQGVFPPAAGAQLEEGILSHRLQALQLQLDRLGRCSRQGTLLMAGDIQVVVQPGRFTPRGLMRGWLQHLRLCADDAVFGGSAVIARADKGDDAKPHVRWGRLEPAVAQAQLLTLQRLAQQGQHQCWPVPPRSGWLLMSRDHYKAGSGVAAFQDGWIRERQDPQQRLCFGADAEADQLLQSQGFEQACALLYKPMLQALVH</sequence>
<evidence type="ECO:0000256" key="8">
    <source>
        <dbReference type="ARBA" id="ARBA00023125"/>
    </source>
</evidence>
<dbReference type="HOGENOM" id="CLU_007513_0_0_3"/>
<organism evidence="11 12">
    <name type="scientific">Parasynechococcus marenigrum (strain WH8102)</name>
    <dbReference type="NCBI Taxonomy" id="84588"/>
    <lineage>
        <taxon>Bacteria</taxon>
        <taxon>Bacillati</taxon>
        <taxon>Cyanobacteriota</taxon>
        <taxon>Cyanophyceae</taxon>
        <taxon>Synechococcales</taxon>
        <taxon>Prochlorococcaceae</taxon>
        <taxon>Parasynechococcus</taxon>
        <taxon>Parasynechococcus marenigrum</taxon>
    </lineage>
</organism>
<dbReference type="Proteomes" id="UP000001422">
    <property type="component" value="Chromosome"/>
</dbReference>
<dbReference type="Pfam" id="PF04257">
    <property type="entry name" value="Exonuc_V_gamma"/>
    <property type="match status" value="1"/>
</dbReference>
<dbReference type="Pfam" id="PF17946">
    <property type="entry name" value="RecC_C"/>
    <property type="match status" value="1"/>
</dbReference>
<name>Q7U7R7_PARMW</name>
<dbReference type="HAMAP" id="MF_01486">
    <property type="entry name" value="RecC"/>
    <property type="match status" value="1"/>
</dbReference>